<dbReference type="EMBL" id="JBIASD010000061">
    <property type="protein sequence ID" value="MFF3672028.1"/>
    <property type="molecule type" value="Genomic_DNA"/>
</dbReference>
<dbReference type="RefSeq" id="WP_387418177.1">
    <property type="nucleotide sequence ID" value="NZ_JBIASD010000061.1"/>
</dbReference>
<dbReference type="Proteomes" id="UP001602013">
    <property type="component" value="Unassembled WGS sequence"/>
</dbReference>
<accession>A0ABW6T7V3</accession>
<comment type="caution">
    <text evidence="1">The sequence shown here is derived from an EMBL/GenBank/DDBJ whole genome shotgun (WGS) entry which is preliminary data.</text>
</comment>
<gene>
    <name evidence="1" type="ORF">ACFYXI_41265</name>
</gene>
<reference evidence="1 2" key="1">
    <citation type="submission" date="2024-10" db="EMBL/GenBank/DDBJ databases">
        <title>The Natural Products Discovery Center: Release of the First 8490 Sequenced Strains for Exploring Actinobacteria Biosynthetic Diversity.</title>
        <authorList>
            <person name="Kalkreuter E."/>
            <person name="Kautsar S.A."/>
            <person name="Yang D."/>
            <person name="Bader C.D."/>
            <person name="Teijaro C.N."/>
            <person name="Fluegel L."/>
            <person name="Davis C.M."/>
            <person name="Simpson J.R."/>
            <person name="Lauterbach L."/>
            <person name="Steele A.D."/>
            <person name="Gui C."/>
            <person name="Meng S."/>
            <person name="Li G."/>
            <person name="Viehrig K."/>
            <person name="Ye F."/>
            <person name="Su P."/>
            <person name="Kiefer A.F."/>
            <person name="Nichols A."/>
            <person name="Cepeda A.J."/>
            <person name="Yan W."/>
            <person name="Fan B."/>
            <person name="Jiang Y."/>
            <person name="Adhikari A."/>
            <person name="Zheng C.-J."/>
            <person name="Schuster L."/>
            <person name="Cowan T.M."/>
            <person name="Smanski M.J."/>
            <person name="Chevrette M.G."/>
            <person name="De Carvalho L.P.S."/>
            <person name="Shen B."/>
        </authorList>
    </citation>
    <scope>NUCLEOTIDE SEQUENCE [LARGE SCALE GENOMIC DNA]</scope>
    <source>
        <strain evidence="1 2">NPDC002173</strain>
    </source>
</reference>
<evidence type="ECO:0000313" key="1">
    <source>
        <dbReference type="EMBL" id="MFF3672028.1"/>
    </source>
</evidence>
<organism evidence="1 2">
    <name type="scientific">Microtetraspora malaysiensis</name>
    <dbReference type="NCBI Taxonomy" id="161358"/>
    <lineage>
        <taxon>Bacteria</taxon>
        <taxon>Bacillati</taxon>
        <taxon>Actinomycetota</taxon>
        <taxon>Actinomycetes</taxon>
        <taxon>Streptosporangiales</taxon>
        <taxon>Streptosporangiaceae</taxon>
        <taxon>Microtetraspora</taxon>
    </lineage>
</organism>
<sequence length="41" mass="4630">MAARQRPRLVDVFPDLAADIIALLRAEDENDPLWVTSPRVV</sequence>
<keyword evidence="2" id="KW-1185">Reference proteome</keyword>
<name>A0ABW6T7V3_9ACTN</name>
<protein>
    <submittedName>
        <fullName evidence="1">Uncharacterized protein</fullName>
    </submittedName>
</protein>
<evidence type="ECO:0000313" key="2">
    <source>
        <dbReference type="Proteomes" id="UP001602013"/>
    </source>
</evidence>
<proteinExistence type="predicted"/>